<evidence type="ECO:0000256" key="1">
    <source>
        <dbReference type="SAM" id="MobiDB-lite"/>
    </source>
</evidence>
<reference evidence="3" key="1">
    <citation type="journal article" date="2017" name="Nat. Commun.">
        <title>The asparagus genome sheds light on the origin and evolution of a young Y chromosome.</title>
        <authorList>
            <person name="Harkess A."/>
            <person name="Zhou J."/>
            <person name="Xu C."/>
            <person name="Bowers J.E."/>
            <person name="Van der Hulst R."/>
            <person name="Ayyampalayam S."/>
            <person name="Mercati F."/>
            <person name="Riccardi P."/>
            <person name="McKain M.R."/>
            <person name="Kakrana A."/>
            <person name="Tang H."/>
            <person name="Ray J."/>
            <person name="Groenendijk J."/>
            <person name="Arikit S."/>
            <person name="Mathioni S.M."/>
            <person name="Nakano M."/>
            <person name="Shan H."/>
            <person name="Telgmann-Rauber A."/>
            <person name="Kanno A."/>
            <person name="Yue Z."/>
            <person name="Chen H."/>
            <person name="Li W."/>
            <person name="Chen Y."/>
            <person name="Xu X."/>
            <person name="Zhang Y."/>
            <person name="Luo S."/>
            <person name="Chen H."/>
            <person name="Gao J."/>
            <person name="Mao Z."/>
            <person name="Pires J.C."/>
            <person name="Luo M."/>
            <person name="Kudrna D."/>
            <person name="Wing R.A."/>
            <person name="Meyers B.C."/>
            <person name="Yi K."/>
            <person name="Kong H."/>
            <person name="Lavrijsen P."/>
            <person name="Sunseri F."/>
            <person name="Falavigna A."/>
            <person name="Ye Y."/>
            <person name="Leebens-Mack J.H."/>
            <person name="Chen G."/>
        </authorList>
    </citation>
    <scope>NUCLEOTIDE SEQUENCE [LARGE SCALE GENOMIC DNA]</scope>
    <source>
        <strain evidence="3">cv. DH0086</strain>
    </source>
</reference>
<name>A0A5P1F3T7_ASPOF</name>
<proteinExistence type="predicted"/>
<evidence type="ECO:0000313" key="3">
    <source>
        <dbReference type="Proteomes" id="UP000243459"/>
    </source>
</evidence>
<keyword evidence="3" id="KW-1185">Reference proteome</keyword>
<protein>
    <submittedName>
        <fullName evidence="2">Uncharacterized protein</fullName>
    </submittedName>
</protein>
<dbReference type="Gramene" id="ONK73028">
    <property type="protein sequence ID" value="ONK73028"/>
    <property type="gene ID" value="A4U43_C04F26350"/>
</dbReference>
<organism evidence="2 3">
    <name type="scientific">Asparagus officinalis</name>
    <name type="common">Garden asparagus</name>
    <dbReference type="NCBI Taxonomy" id="4686"/>
    <lineage>
        <taxon>Eukaryota</taxon>
        <taxon>Viridiplantae</taxon>
        <taxon>Streptophyta</taxon>
        <taxon>Embryophyta</taxon>
        <taxon>Tracheophyta</taxon>
        <taxon>Spermatophyta</taxon>
        <taxon>Magnoliopsida</taxon>
        <taxon>Liliopsida</taxon>
        <taxon>Asparagales</taxon>
        <taxon>Asparagaceae</taxon>
        <taxon>Asparagoideae</taxon>
        <taxon>Asparagus</taxon>
    </lineage>
</organism>
<accession>A0A5P1F3T7</accession>
<sequence length="97" mass="10996">MLRALRRRDPERMSRAKSRAVKLRRADVEEFEAARRRDPERVSRSSRPLGGVIRSGVEGKVGGKVEGKVEESGVEADRRRDPERCRGQSRELVSQPG</sequence>
<feature type="compositionally biased region" description="Basic and acidic residues" evidence="1">
    <location>
        <begin position="61"/>
        <end position="89"/>
    </location>
</feature>
<dbReference type="AlphaFoldDB" id="A0A5P1F3T7"/>
<evidence type="ECO:0000313" key="2">
    <source>
        <dbReference type="EMBL" id="ONK73028.1"/>
    </source>
</evidence>
<feature type="region of interest" description="Disordered" evidence="1">
    <location>
        <begin position="1"/>
        <end position="97"/>
    </location>
</feature>
<gene>
    <name evidence="2" type="ORF">A4U43_C04F26350</name>
</gene>
<dbReference type="Proteomes" id="UP000243459">
    <property type="component" value="Chromosome 4"/>
</dbReference>
<dbReference type="EMBL" id="CM007384">
    <property type="protein sequence ID" value="ONK73028.1"/>
    <property type="molecule type" value="Genomic_DNA"/>
</dbReference>
<feature type="compositionally biased region" description="Basic and acidic residues" evidence="1">
    <location>
        <begin position="24"/>
        <end position="43"/>
    </location>
</feature>